<dbReference type="Proteomes" id="UP000663832">
    <property type="component" value="Unassembled WGS sequence"/>
</dbReference>
<accession>A0A813Y7P4</accession>
<dbReference type="AlphaFoldDB" id="A0A813Y7P4"/>
<evidence type="ECO:0000313" key="4">
    <source>
        <dbReference type="Proteomes" id="UP000663832"/>
    </source>
</evidence>
<dbReference type="EMBL" id="CAJNOI010000030">
    <property type="protein sequence ID" value="CAF0878947.1"/>
    <property type="molecule type" value="Genomic_DNA"/>
</dbReference>
<evidence type="ECO:0000313" key="2">
    <source>
        <dbReference type="EMBL" id="CAF0914533.1"/>
    </source>
</evidence>
<protein>
    <submittedName>
        <fullName evidence="1">Uncharacterized protein</fullName>
    </submittedName>
</protein>
<organism evidence="1 5">
    <name type="scientific">Adineta steineri</name>
    <dbReference type="NCBI Taxonomy" id="433720"/>
    <lineage>
        <taxon>Eukaryota</taxon>
        <taxon>Metazoa</taxon>
        <taxon>Spiralia</taxon>
        <taxon>Gnathifera</taxon>
        <taxon>Rotifera</taxon>
        <taxon>Eurotatoria</taxon>
        <taxon>Bdelloidea</taxon>
        <taxon>Adinetida</taxon>
        <taxon>Adinetidae</taxon>
        <taxon>Adineta</taxon>
    </lineage>
</organism>
<comment type="caution">
    <text evidence="1">The sequence shown here is derived from an EMBL/GenBank/DDBJ whole genome shotgun (WGS) entry which is preliminary data.</text>
</comment>
<name>A0A813Y7P4_9BILA</name>
<proteinExistence type="predicted"/>
<evidence type="ECO:0000313" key="5">
    <source>
        <dbReference type="Proteomes" id="UP000663877"/>
    </source>
</evidence>
<reference evidence="1" key="1">
    <citation type="submission" date="2021-02" db="EMBL/GenBank/DDBJ databases">
        <authorList>
            <person name="Nowell W R."/>
        </authorList>
    </citation>
    <scope>NUCLEOTIDE SEQUENCE</scope>
</reference>
<dbReference type="Proteomes" id="UP000663877">
    <property type="component" value="Unassembled WGS sequence"/>
</dbReference>
<evidence type="ECO:0000313" key="1">
    <source>
        <dbReference type="EMBL" id="CAF0878947.1"/>
    </source>
</evidence>
<sequence length="164" mass="18851">MPRGKTLSKEKIAYDSGRVSAALDCAAKCDFNQMAIFLDNGRRDFPEFDQINEDLALAARLCHRLSGELKGADTLRSLHYDIETCRDDIRKIMYGHRRDSESSDSGNDIAEKKKEVRRRLGRLDKLMQTQRTIKRCRKDFNAFMLTYKEDGGNRGFWANLCSCS</sequence>
<evidence type="ECO:0000313" key="3">
    <source>
        <dbReference type="EMBL" id="CAF1370582.1"/>
    </source>
</evidence>
<keyword evidence="4" id="KW-1185">Reference proteome</keyword>
<gene>
    <name evidence="1" type="ORF">BJG266_LOCUS9318</name>
    <name evidence="2" type="ORF">QVE165_LOCUS10194</name>
    <name evidence="3" type="ORF">QVE165_LOCUS35083</name>
</gene>
<dbReference type="EMBL" id="CAJNOM010000047">
    <property type="protein sequence ID" value="CAF0914533.1"/>
    <property type="molecule type" value="Genomic_DNA"/>
</dbReference>
<dbReference type="EMBL" id="CAJNOM010000337">
    <property type="protein sequence ID" value="CAF1370582.1"/>
    <property type="molecule type" value="Genomic_DNA"/>
</dbReference>